<dbReference type="EMBL" id="JACHWJ010000005">
    <property type="protein sequence ID" value="MBB2959263.1"/>
    <property type="molecule type" value="Genomic_DNA"/>
</dbReference>
<evidence type="ECO:0000256" key="3">
    <source>
        <dbReference type="ARBA" id="ARBA00023163"/>
    </source>
</evidence>
<keyword evidence="7" id="KW-1185">Reference proteome</keyword>
<keyword evidence="2 6" id="KW-0238">DNA-binding</keyword>
<protein>
    <submittedName>
        <fullName evidence="6">AraC-like DNA-binding protein</fullName>
    </submittedName>
</protein>
<sequence length="303" mass="32224">MSTTTLHAPPSDALDRALASLEWTLVGSHRNELAAGESLARQHAGPGFVYVFGGIVRLVGSQLPPRASSVELSAGDLVFFPRGHTTSMLATERAELIDVGFEEAQLAHSAAETLPALLVVRDFAVQEPSMVALIDGMACAWTVGGAPGDAHSRPGDAVICSRIATTIVSTALRAWNEAGCAPAGWLRDVAEPQLAAALEALHEQPGNPWTLDELARVARMSRSVFAARFQESVGETPIGYLTRVRMETAKGMLLRSELTIAAVASGLGYESQAGFSRAFQRHTGTTPGRWRAEARSRATLGKR</sequence>
<dbReference type="PANTHER" id="PTHR46796">
    <property type="entry name" value="HTH-TYPE TRANSCRIPTIONAL ACTIVATOR RHAS-RELATED"/>
    <property type="match status" value="1"/>
</dbReference>
<dbReference type="Proteomes" id="UP000545286">
    <property type="component" value="Unassembled WGS sequence"/>
</dbReference>
<dbReference type="AlphaFoldDB" id="A0A7W4URV9"/>
<dbReference type="PANTHER" id="PTHR46796:SF7">
    <property type="entry name" value="ARAC FAMILY TRANSCRIPTIONAL REGULATOR"/>
    <property type="match status" value="1"/>
</dbReference>
<dbReference type="Pfam" id="PF12833">
    <property type="entry name" value="HTH_18"/>
    <property type="match status" value="1"/>
</dbReference>
<dbReference type="RefSeq" id="WP_221186996.1">
    <property type="nucleotide sequence ID" value="NZ_JACHWJ010000005.1"/>
</dbReference>
<evidence type="ECO:0000313" key="6">
    <source>
        <dbReference type="EMBL" id="MBB2959263.1"/>
    </source>
</evidence>
<feature type="region of interest" description="Disordered" evidence="4">
    <location>
        <begin position="282"/>
        <end position="303"/>
    </location>
</feature>
<dbReference type="InterPro" id="IPR050204">
    <property type="entry name" value="AraC_XylS_family_regulators"/>
</dbReference>
<dbReference type="Gene3D" id="1.10.10.60">
    <property type="entry name" value="Homeodomain-like"/>
    <property type="match status" value="2"/>
</dbReference>
<accession>A0A7W4URV9</accession>
<evidence type="ECO:0000259" key="5">
    <source>
        <dbReference type="PROSITE" id="PS01124"/>
    </source>
</evidence>
<dbReference type="PRINTS" id="PR00032">
    <property type="entry name" value="HTHARAC"/>
</dbReference>
<dbReference type="PROSITE" id="PS01124">
    <property type="entry name" value="HTH_ARAC_FAMILY_2"/>
    <property type="match status" value="1"/>
</dbReference>
<dbReference type="GO" id="GO:0043565">
    <property type="term" value="F:sequence-specific DNA binding"/>
    <property type="evidence" value="ECO:0007669"/>
    <property type="project" value="InterPro"/>
</dbReference>
<evidence type="ECO:0000256" key="4">
    <source>
        <dbReference type="SAM" id="MobiDB-lite"/>
    </source>
</evidence>
<keyword evidence="1" id="KW-0805">Transcription regulation</keyword>
<keyword evidence="3" id="KW-0804">Transcription</keyword>
<dbReference type="SUPFAM" id="SSF46689">
    <property type="entry name" value="Homeodomain-like"/>
    <property type="match status" value="2"/>
</dbReference>
<gene>
    <name evidence="6" type="ORF">FHX72_003415</name>
</gene>
<evidence type="ECO:0000313" key="7">
    <source>
        <dbReference type="Proteomes" id="UP000545286"/>
    </source>
</evidence>
<evidence type="ECO:0000256" key="1">
    <source>
        <dbReference type="ARBA" id="ARBA00023015"/>
    </source>
</evidence>
<dbReference type="InterPro" id="IPR009057">
    <property type="entry name" value="Homeodomain-like_sf"/>
</dbReference>
<name>A0A7W4URV9_9MICO</name>
<dbReference type="InterPro" id="IPR018060">
    <property type="entry name" value="HTH_AraC"/>
</dbReference>
<organism evidence="6 7">
    <name type="scientific">Pseudoclavibacter helvolus</name>
    <dbReference type="NCBI Taxonomy" id="255205"/>
    <lineage>
        <taxon>Bacteria</taxon>
        <taxon>Bacillati</taxon>
        <taxon>Actinomycetota</taxon>
        <taxon>Actinomycetes</taxon>
        <taxon>Micrococcales</taxon>
        <taxon>Microbacteriaceae</taxon>
        <taxon>Pseudoclavibacter</taxon>
    </lineage>
</organism>
<dbReference type="SMART" id="SM00342">
    <property type="entry name" value="HTH_ARAC"/>
    <property type="match status" value="1"/>
</dbReference>
<dbReference type="InterPro" id="IPR020449">
    <property type="entry name" value="Tscrpt_reg_AraC-type_HTH"/>
</dbReference>
<dbReference type="GO" id="GO:0003700">
    <property type="term" value="F:DNA-binding transcription factor activity"/>
    <property type="evidence" value="ECO:0007669"/>
    <property type="project" value="InterPro"/>
</dbReference>
<dbReference type="InterPro" id="IPR018062">
    <property type="entry name" value="HTH_AraC-typ_CS"/>
</dbReference>
<dbReference type="InterPro" id="IPR011051">
    <property type="entry name" value="RmlC_Cupin_sf"/>
</dbReference>
<dbReference type="SUPFAM" id="SSF51182">
    <property type="entry name" value="RmlC-like cupins"/>
    <property type="match status" value="1"/>
</dbReference>
<dbReference type="PROSITE" id="PS00041">
    <property type="entry name" value="HTH_ARAC_FAMILY_1"/>
    <property type="match status" value="1"/>
</dbReference>
<comment type="caution">
    <text evidence="6">The sequence shown here is derived from an EMBL/GenBank/DDBJ whole genome shotgun (WGS) entry which is preliminary data.</text>
</comment>
<proteinExistence type="predicted"/>
<evidence type="ECO:0000256" key="2">
    <source>
        <dbReference type="ARBA" id="ARBA00023125"/>
    </source>
</evidence>
<feature type="domain" description="HTH araC/xylS-type" evidence="5">
    <location>
        <begin position="195"/>
        <end position="293"/>
    </location>
</feature>
<reference evidence="6 7" key="1">
    <citation type="submission" date="2020-08" db="EMBL/GenBank/DDBJ databases">
        <title>Sequencing the genomes of 1000 actinobacteria strains.</title>
        <authorList>
            <person name="Klenk H.-P."/>
        </authorList>
    </citation>
    <scope>NUCLEOTIDE SEQUENCE [LARGE SCALE GENOMIC DNA]</scope>
    <source>
        <strain evidence="6 7">DSM 20419</strain>
    </source>
</reference>